<accession>A0ABR2GNV8</accession>
<organism evidence="1 2">
    <name type="scientific">Tritrichomonas musculus</name>
    <dbReference type="NCBI Taxonomy" id="1915356"/>
    <lineage>
        <taxon>Eukaryota</taxon>
        <taxon>Metamonada</taxon>
        <taxon>Parabasalia</taxon>
        <taxon>Tritrichomonadida</taxon>
        <taxon>Tritrichomonadidae</taxon>
        <taxon>Tritrichomonas</taxon>
    </lineage>
</organism>
<protein>
    <submittedName>
        <fullName evidence="1">Uncharacterized protein</fullName>
    </submittedName>
</protein>
<dbReference type="EMBL" id="JAPFFF010000079">
    <property type="protein sequence ID" value="KAK8835597.1"/>
    <property type="molecule type" value="Genomic_DNA"/>
</dbReference>
<evidence type="ECO:0000313" key="2">
    <source>
        <dbReference type="Proteomes" id="UP001470230"/>
    </source>
</evidence>
<proteinExistence type="predicted"/>
<sequence length="116" mass="13734">MHFEISVPYAYTNWGDDSLKKVYEYKLNKYRELVEFLRSRNIEVQIYPAIVSSLGAVYKDTISDLNKVFTQRSKCKSLIKRLSINVVWRSLKTWFQFRSKPVPHCIRRDCGQFCGS</sequence>
<reference evidence="1 2" key="1">
    <citation type="submission" date="2024-04" db="EMBL/GenBank/DDBJ databases">
        <title>Tritrichomonas musculus Genome.</title>
        <authorList>
            <person name="Alves-Ferreira E."/>
            <person name="Grigg M."/>
            <person name="Lorenzi H."/>
            <person name="Galac M."/>
        </authorList>
    </citation>
    <scope>NUCLEOTIDE SEQUENCE [LARGE SCALE GENOMIC DNA]</scope>
    <source>
        <strain evidence="1 2">EAF2021</strain>
    </source>
</reference>
<keyword evidence="2" id="KW-1185">Reference proteome</keyword>
<evidence type="ECO:0000313" key="1">
    <source>
        <dbReference type="EMBL" id="KAK8835597.1"/>
    </source>
</evidence>
<gene>
    <name evidence="1" type="ORF">M9Y10_042483</name>
</gene>
<dbReference type="Proteomes" id="UP001470230">
    <property type="component" value="Unassembled WGS sequence"/>
</dbReference>
<name>A0ABR2GNV8_9EUKA</name>
<comment type="caution">
    <text evidence="1">The sequence shown here is derived from an EMBL/GenBank/DDBJ whole genome shotgun (WGS) entry which is preliminary data.</text>
</comment>